<dbReference type="Pfam" id="PF13015">
    <property type="entry name" value="PRKCSH_1"/>
    <property type="match status" value="1"/>
</dbReference>
<evidence type="ECO:0000256" key="2">
    <source>
        <dbReference type="ARBA" id="ARBA00023157"/>
    </source>
</evidence>
<keyword evidence="2" id="KW-1015">Disulfide bond</keyword>
<proteinExistence type="predicted"/>
<dbReference type="Proteomes" id="UP001189429">
    <property type="component" value="Unassembled WGS sequence"/>
</dbReference>
<protein>
    <recommendedName>
        <fullName evidence="3">MRH domain-containing protein</fullName>
    </recommendedName>
</protein>
<dbReference type="InterPro" id="IPR036607">
    <property type="entry name" value="PRKCSH"/>
</dbReference>
<gene>
    <name evidence="4" type="ORF">PCOR1329_LOCUS25336</name>
</gene>
<dbReference type="InterPro" id="IPR039794">
    <property type="entry name" value="Gtb1-like"/>
</dbReference>
<evidence type="ECO:0000256" key="1">
    <source>
        <dbReference type="ARBA" id="ARBA00022729"/>
    </source>
</evidence>
<comment type="caution">
    <text evidence="4">The sequence shown here is derived from an EMBL/GenBank/DDBJ whole genome shotgun (WGS) entry which is preliminary data.</text>
</comment>
<reference evidence="4" key="1">
    <citation type="submission" date="2023-10" db="EMBL/GenBank/DDBJ databases">
        <authorList>
            <person name="Chen Y."/>
            <person name="Shah S."/>
            <person name="Dougan E. K."/>
            <person name="Thang M."/>
            <person name="Chan C."/>
        </authorList>
    </citation>
    <scope>NUCLEOTIDE SEQUENCE [LARGE SCALE GENOMIC DNA]</scope>
</reference>
<dbReference type="Gene3D" id="2.70.130.10">
    <property type="entry name" value="Mannose-6-phosphate receptor binding domain"/>
    <property type="match status" value="1"/>
</dbReference>
<feature type="domain" description="MRH" evidence="3">
    <location>
        <begin position="1"/>
        <end position="146"/>
    </location>
</feature>
<keyword evidence="5" id="KW-1185">Reference proteome</keyword>
<dbReference type="PROSITE" id="PS51914">
    <property type="entry name" value="MRH"/>
    <property type="match status" value="1"/>
</dbReference>
<dbReference type="InterPro" id="IPR009011">
    <property type="entry name" value="Man6P_isomerase_rcpt-bd_dom_sf"/>
</dbReference>
<dbReference type="SUPFAM" id="SSF50911">
    <property type="entry name" value="Mannose 6-phosphate receptor domain"/>
    <property type="match status" value="1"/>
</dbReference>
<dbReference type="PANTHER" id="PTHR12630">
    <property type="entry name" value="N-LINKED OLIGOSACCHARIDE PROCESSING"/>
    <property type="match status" value="1"/>
</dbReference>
<accession>A0ABN9S2M7</accession>
<organism evidence="4 5">
    <name type="scientific">Prorocentrum cordatum</name>
    <dbReference type="NCBI Taxonomy" id="2364126"/>
    <lineage>
        <taxon>Eukaryota</taxon>
        <taxon>Sar</taxon>
        <taxon>Alveolata</taxon>
        <taxon>Dinophyceae</taxon>
        <taxon>Prorocentrales</taxon>
        <taxon>Prorocentraceae</taxon>
        <taxon>Prorocentrum</taxon>
    </lineage>
</organism>
<sequence>MVIICSSRFGRIMNHSSFAHYAHACRHSPHGTHDRCVVGHVLHWHWTLALPAVSLRKVLQKPRKGGSTITIGKKGEWPTTLWEDGRQRQDYSSLKMGGGDHCFASKGPRRAEIHFECAPKPALLAVQEAQVCVYAFRMATPAACHPLHHAD</sequence>
<dbReference type="InterPro" id="IPR044865">
    <property type="entry name" value="MRH_dom"/>
</dbReference>
<name>A0ABN9S2M7_9DINO</name>
<evidence type="ECO:0000259" key="3">
    <source>
        <dbReference type="PROSITE" id="PS51914"/>
    </source>
</evidence>
<dbReference type="EMBL" id="CAUYUJ010008846">
    <property type="protein sequence ID" value="CAK0825132.1"/>
    <property type="molecule type" value="Genomic_DNA"/>
</dbReference>
<keyword evidence="1" id="KW-0732">Signal</keyword>
<evidence type="ECO:0000313" key="4">
    <source>
        <dbReference type="EMBL" id="CAK0825132.1"/>
    </source>
</evidence>
<dbReference type="PANTHER" id="PTHR12630:SF1">
    <property type="entry name" value="GLUCOSIDASE 2 SUBUNIT BETA"/>
    <property type="match status" value="1"/>
</dbReference>
<evidence type="ECO:0000313" key="5">
    <source>
        <dbReference type="Proteomes" id="UP001189429"/>
    </source>
</evidence>